<dbReference type="PIRSF" id="PIRSF028304">
    <property type="entry name" value="UCP028304"/>
    <property type="match status" value="1"/>
</dbReference>
<organism evidence="1 2">
    <name type="scientific">Propylenella binzhouense</name>
    <dbReference type="NCBI Taxonomy" id="2555902"/>
    <lineage>
        <taxon>Bacteria</taxon>
        <taxon>Pseudomonadati</taxon>
        <taxon>Pseudomonadota</taxon>
        <taxon>Alphaproteobacteria</taxon>
        <taxon>Hyphomicrobiales</taxon>
        <taxon>Propylenellaceae</taxon>
        <taxon>Propylenella</taxon>
    </lineage>
</organism>
<evidence type="ECO:0000313" key="1">
    <source>
        <dbReference type="EMBL" id="MYZ49934.1"/>
    </source>
</evidence>
<dbReference type="InterPro" id="IPR010272">
    <property type="entry name" value="T6SS_TssF"/>
</dbReference>
<dbReference type="PANTHER" id="PTHR35370:SF1">
    <property type="entry name" value="TYPE VI SECRETION SYSTEM COMPONENT TSSF1"/>
    <property type="match status" value="1"/>
</dbReference>
<dbReference type="RefSeq" id="WP_161142272.1">
    <property type="nucleotide sequence ID" value="NZ_SPKJ01000106.1"/>
</dbReference>
<dbReference type="AlphaFoldDB" id="A0A964T8W1"/>
<dbReference type="OrthoDB" id="9763676at2"/>
<dbReference type="PANTHER" id="PTHR35370">
    <property type="entry name" value="CYTOPLASMIC PROTEIN-RELATED-RELATED"/>
    <property type="match status" value="1"/>
</dbReference>
<reference evidence="1" key="1">
    <citation type="submission" date="2019-03" db="EMBL/GenBank/DDBJ databases">
        <title>Afifella sp. nov., isolated from activated sludge.</title>
        <authorList>
            <person name="Li Q."/>
            <person name="Liu Y."/>
        </authorList>
    </citation>
    <scope>NUCLEOTIDE SEQUENCE</scope>
    <source>
        <strain evidence="1">L72</strain>
    </source>
</reference>
<dbReference type="NCBIfam" id="TIGR03359">
    <property type="entry name" value="VI_chp_6"/>
    <property type="match status" value="1"/>
</dbReference>
<dbReference type="Proteomes" id="UP000773614">
    <property type="component" value="Unassembled WGS sequence"/>
</dbReference>
<keyword evidence="2" id="KW-1185">Reference proteome</keyword>
<name>A0A964T8W1_9HYPH</name>
<gene>
    <name evidence="1" type="primary">tssF</name>
    <name evidence="1" type="ORF">E4O86_19690</name>
</gene>
<accession>A0A964T8W1</accession>
<dbReference type="Pfam" id="PF05947">
    <property type="entry name" value="T6SS_TssF"/>
    <property type="match status" value="1"/>
</dbReference>
<dbReference type="EMBL" id="SPKJ01000106">
    <property type="protein sequence ID" value="MYZ49934.1"/>
    <property type="molecule type" value="Genomic_DNA"/>
</dbReference>
<comment type="caution">
    <text evidence="1">The sequence shown here is derived from an EMBL/GenBank/DDBJ whole genome shotgun (WGS) entry which is preliminary data.</text>
</comment>
<protein>
    <submittedName>
        <fullName evidence="1">Type VI secretion system baseplate subunit TssF</fullName>
    </submittedName>
</protein>
<evidence type="ECO:0000313" key="2">
    <source>
        <dbReference type="Proteomes" id="UP000773614"/>
    </source>
</evidence>
<proteinExistence type="predicted"/>
<sequence>MNREFLEAYNRELKILYERAREFADEFPGVAERLGGLIEGNFDPGLAGLLEGAAFMAARVQLKLRSEFSEFTSALLELLLPSYLAPVPSVALVQAVPAYEDANLAAGARFPTGSYIDAVYVERDRRITCRYRLASELALWPLRLEAAQYHASPAPLQALGLEVAAGTAAGLTLSFRRRTTDPGTDREGVPPPGAPVGALGIETLPVHLVGTMADAVALYEALFASCRRITLRYLDSFGDPKFRSLPLDALEQIGFGEGERLFGEDVRVFSGFELLREFAAFPQKFLGFRLNRLRAALAGIESPAFDLIFEFDSAAGRLASVVNPSMFALYACPAANIFQMNCSRIPVSRGEHEHQIVPDRSRWLDFEAHRVVDVFAHYPGRTEKVRVFPLYSLPSGGVRLPDALFYSLRRMPRRQTSRERRYGQQSSYTGTELFLSLYEPAGIDDEARVRELSIRVWASNRHLTEHLPVGEAGADFNLVDNTSIKMRCLAGPTPPRESIVHFERRHRESASAGSVMWRLINLLSLSHFGLTDRGAETGAGGLRELLGLFSDLSESVSERRLRGIRGIRTRPIVRRLRQPSGFNAARGMEVTVTFDERAFEGTGIFLLGAVLDRFFAEYASLNSFTETVVESVQRGIVKRWPPRSGSGRLL</sequence>